<dbReference type="GeneID" id="20342571"/>
<feature type="region of interest" description="Disordered" evidence="1">
    <location>
        <begin position="121"/>
        <end position="150"/>
    </location>
</feature>
<dbReference type="AlphaFoldDB" id="J3NLG4"/>
<keyword evidence="4" id="KW-1185">Reference proteome</keyword>
<organism evidence="2">
    <name type="scientific">Gaeumannomyces tritici (strain R3-111a-1)</name>
    <name type="common">Wheat and barley take-all root rot fungus</name>
    <name type="synonym">Gaeumannomyces graminis var. tritici</name>
    <dbReference type="NCBI Taxonomy" id="644352"/>
    <lineage>
        <taxon>Eukaryota</taxon>
        <taxon>Fungi</taxon>
        <taxon>Dikarya</taxon>
        <taxon>Ascomycota</taxon>
        <taxon>Pezizomycotina</taxon>
        <taxon>Sordariomycetes</taxon>
        <taxon>Sordariomycetidae</taxon>
        <taxon>Magnaporthales</taxon>
        <taxon>Magnaporthaceae</taxon>
        <taxon>Gaeumannomyces</taxon>
    </lineage>
</organism>
<evidence type="ECO:0000256" key="1">
    <source>
        <dbReference type="SAM" id="MobiDB-lite"/>
    </source>
</evidence>
<reference evidence="3" key="4">
    <citation type="journal article" date="2015" name="G3 (Bethesda)">
        <title>Genome sequences of three phytopathogenic species of the Magnaporthaceae family of fungi.</title>
        <authorList>
            <person name="Okagaki L.H."/>
            <person name="Nunes C.C."/>
            <person name="Sailsbery J."/>
            <person name="Clay B."/>
            <person name="Brown D."/>
            <person name="John T."/>
            <person name="Oh Y."/>
            <person name="Young N."/>
            <person name="Fitzgerald M."/>
            <person name="Haas B.J."/>
            <person name="Zeng Q."/>
            <person name="Young S."/>
            <person name="Adiconis X."/>
            <person name="Fan L."/>
            <person name="Levin J.Z."/>
            <person name="Mitchell T.K."/>
            <person name="Okubara P.A."/>
            <person name="Farman M.L."/>
            <person name="Kohn L.M."/>
            <person name="Birren B."/>
            <person name="Ma L.-J."/>
            <person name="Dean R.A."/>
        </authorList>
    </citation>
    <scope>NUCLEOTIDE SEQUENCE</scope>
    <source>
        <strain evidence="3">R3-111a-1</strain>
    </source>
</reference>
<name>J3NLG4_GAET3</name>
<sequence>MCQTSHSINCTMASGTTTIASSSPSAPPYHQIRALYDDDTITVYQAYSAAIADAAVAAQRLDASPLFRAARMTWIKPSWGWMLYRAGYSFKDARQERILAIRVRRACFLGLLARAALTHHRHPAPGAGTTTTTTTTTTEKQGEEGDQGELEVRGRGEVVRVQWDPERTVRLERLGHRSIQIGIPGALAAGWVESGIAGIEDVTGRARELKRTLDRDPGVSDQQLVELGLVPVERPFEVSEELQDLLGMR</sequence>
<dbReference type="InterPro" id="IPR025633">
    <property type="entry name" value="DUF4291"/>
</dbReference>
<dbReference type="OrthoDB" id="413653at2759"/>
<dbReference type="EMBL" id="GL385395">
    <property type="protein sequence ID" value="EJT82139.1"/>
    <property type="molecule type" value="Genomic_DNA"/>
</dbReference>
<dbReference type="EnsemblFungi" id="EJT82139">
    <property type="protein sequence ID" value="EJT82139"/>
    <property type="gene ID" value="GGTG_02113"/>
</dbReference>
<evidence type="ECO:0008006" key="5">
    <source>
        <dbReference type="Google" id="ProtNLM"/>
    </source>
</evidence>
<protein>
    <recommendedName>
        <fullName evidence="5">ATP-dependent RNA helicase DHX8</fullName>
    </recommendedName>
</protein>
<feature type="compositionally biased region" description="Low complexity" evidence="1">
    <location>
        <begin position="129"/>
        <end position="138"/>
    </location>
</feature>
<dbReference type="Proteomes" id="UP000006039">
    <property type="component" value="Unassembled WGS sequence"/>
</dbReference>
<dbReference type="HOGENOM" id="CLU_082565_1_0_1"/>
<proteinExistence type="predicted"/>
<reference evidence="4" key="1">
    <citation type="submission" date="2010-07" db="EMBL/GenBank/DDBJ databases">
        <title>The genome sequence of Gaeumannomyces graminis var. tritici strain R3-111a-1.</title>
        <authorList>
            <consortium name="The Broad Institute Genome Sequencing Platform"/>
            <person name="Ma L.-J."/>
            <person name="Dead R."/>
            <person name="Young S."/>
            <person name="Zeng Q."/>
            <person name="Koehrsen M."/>
            <person name="Alvarado L."/>
            <person name="Berlin A."/>
            <person name="Chapman S.B."/>
            <person name="Chen Z."/>
            <person name="Freedman E."/>
            <person name="Gellesch M."/>
            <person name="Goldberg J."/>
            <person name="Griggs A."/>
            <person name="Gujja S."/>
            <person name="Heilman E.R."/>
            <person name="Heiman D."/>
            <person name="Hepburn T."/>
            <person name="Howarth C."/>
            <person name="Jen D."/>
            <person name="Larson L."/>
            <person name="Mehta T."/>
            <person name="Neiman D."/>
            <person name="Pearson M."/>
            <person name="Roberts A."/>
            <person name="Saif S."/>
            <person name="Shea T."/>
            <person name="Shenoy N."/>
            <person name="Sisk P."/>
            <person name="Stolte C."/>
            <person name="Sykes S."/>
            <person name="Walk T."/>
            <person name="White J."/>
            <person name="Yandava C."/>
            <person name="Haas B."/>
            <person name="Nusbaum C."/>
            <person name="Birren B."/>
        </authorList>
    </citation>
    <scope>NUCLEOTIDE SEQUENCE [LARGE SCALE GENOMIC DNA]</scope>
    <source>
        <strain evidence="4">R3-111a-1</strain>
    </source>
</reference>
<dbReference type="PANTHER" id="PTHR38567">
    <property type="entry name" value="DUF4291 DOMAIN-CONTAINING PROTEIN"/>
    <property type="match status" value="1"/>
</dbReference>
<dbReference type="VEuPathDB" id="FungiDB:GGTG_02113"/>
<evidence type="ECO:0000313" key="2">
    <source>
        <dbReference type="EMBL" id="EJT82139.1"/>
    </source>
</evidence>
<reference evidence="2" key="3">
    <citation type="submission" date="2010-09" db="EMBL/GenBank/DDBJ databases">
        <title>Annotation of Gaeumannomyces graminis var. tritici R3-111a-1.</title>
        <authorList>
            <consortium name="The Broad Institute Genome Sequencing Platform"/>
            <person name="Ma L.-J."/>
            <person name="Dead R."/>
            <person name="Young S.K."/>
            <person name="Zeng Q."/>
            <person name="Gargeya S."/>
            <person name="Fitzgerald M."/>
            <person name="Haas B."/>
            <person name="Abouelleil A."/>
            <person name="Alvarado L."/>
            <person name="Arachchi H.M."/>
            <person name="Berlin A."/>
            <person name="Brown A."/>
            <person name="Chapman S.B."/>
            <person name="Chen Z."/>
            <person name="Dunbar C."/>
            <person name="Freedman E."/>
            <person name="Gearin G."/>
            <person name="Gellesch M."/>
            <person name="Goldberg J."/>
            <person name="Griggs A."/>
            <person name="Gujja S."/>
            <person name="Heiman D."/>
            <person name="Howarth C."/>
            <person name="Larson L."/>
            <person name="Lui A."/>
            <person name="MacDonald P.J.P."/>
            <person name="Mehta T."/>
            <person name="Montmayeur A."/>
            <person name="Murphy C."/>
            <person name="Neiman D."/>
            <person name="Pearson M."/>
            <person name="Priest M."/>
            <person name="Roberts A."/>
            <person name="Saif S."/>
            <person name="Shea T."/>
            <person name="Shenoy N."/>
            <person name="Sisk P."/>
            <person name="Stolte C."/>
            <person name="Sykes S."/>
            <person name="Yandava C."/>
            <person name="Wortman J."/>
            <person name="Nusbaum C."/>
            <person name="Birren B."/>
        </authorList>
    </citation>
    <scope>NUCLEOTIDE SEQUENCE</scope>
    <source>
        <strain evidence="2">R3-111a-1</strain>
    </source>
</reference>
<reference evidence="2" key="2">
    <citation type="submission" date="2010-07" db="EMBL/GenBank/DDBJ databases">
        <authorList>
            <consortium name="The Broad Institute Genome Sequencing Platform"/>
            <consortium name="Broad Institute Genome Sequencing Center for Infectious Disease"/>
            <person name="Ma L.-J."/>
            <person name="Dead R."/>
            <person name="Young S."/>
            <person name="Zeng Q."/>
            <person name="Koehrsen M."/>
            <person name="Alvarado L."/>
            <person name="Berlin A."/>
            <person name="Chapman S.B."/>
            <person name="Chen Z."/>
            <person name="Freedman E."/>
            <person name="Gellesch M."/>
            <person name="Goldberg J."/>
            <person name="Griggs A."/>
            <person name="Gujja S."/>
            <person name="Heilman E.R."/>
            <person name="Heiman D."/>
            <person name="Hepburn T."/>
            <person name="Howarth C."/>
            <person name="Jen D."/>
            <person name="Larson L."/>
            <person name="Mehta T."/>
            <person name="Neiman D."/>
            <person name="Pearson M."/>
            <person name="Roberts A."/>
            <person name="Saif S."/>
            <person name="Shea T."/>
            <person name="Shenoy N."/>
            <person name="Sisk P."/>
            <person name="Stolte C."/>
            <person name="Sykes S."/>
            <person name="Walk T."/>
            <person name="White J."/>
            <person name="Yandava C."/>
            <person name="Haas B."/>
            <person name="Nusbaum C."/>
            <person name="Birren B."/>
        </authorList>
    </citation>
    <scope>NUCLEOTIDE SEQUENCE</scope>
    <source>
        <strain evidence="2">R3-111a-1</strain>
    </source>
</reference>
<evidence type="ECO:0000313" key="3">
    <source>
        <dbReference type="EnsemblFungi" id="EJT82139"/>
    </source>
</evidence>
<gene>
    <name evidence="3" type="primary">20342571</name>
    <name evidence="2" type="ORF">GGTG_02113</name>
</gene>
<dbReference type="Pfam" id="PF14124">
    <property type="entry name" value="DUF4291"/>
    <property type="match status" value="1"/>
</dbReference>
<dbReference type="STRING" id="644352.J3NLG4"/>
<evidence type="ECO:0000313" key="4">
    <source>
        <dbReference type="Proteomes" id="UP000006039"/>
    </source>
</evidence>
<dbReference type="PANTHER" id="PTHR38567:SF1">
    <property type="entry name" value="DUF4291 DOMAIN-CONTAINING PROTEIN"/>
    <property type="match status" value="1"/>
</dbReference>
<dbReference type="RefSeq" id="XP_009218148.1">
    <property type="nucleotide sequence ID" value="XM_009219884.1"/>
</dbReference>
<reference evidence="3" key="5">
    <citation type="submission" date="2018-04" db="UniProtKB">
        <authorList>
            <consortium name="EnsemblFungi"/>
        </authorList>
    </citation>
    <scope>IDENTIFICATION</scope>
    <source>
        <strain evidence="3">R3-111a-1</strain>
    </source>
</reference>
<accession>J3NLG4</accession>
<dbReference type="eggNOG" id="ENOG502RYIY">
    <property type="taxonomic scope" value="Eukaryota"/>
</dbReference>